<reference evidence="2 3" key="1">
    <citation type="journal article" date="2018" name="PLoS ONE">
        <title>The draft genome of Kipferlia bialata reveals reductive genome evolution in fornicate parasites.</title>
        <authorList>
            <person name="Tanifuji G."/>
            <person name="Takabayashi S."/>
            <person name="Kume K."/>
            <person name="Takagi M."/>
            <person name="Nakayama T."/>
            <person name="Kamikawa R."/>
            <person name="Inagaki Y."/>
            <person name="Hashimoto T."/>
        </authorList>
    </citation>
    <scope>NUCLEOTIDE SEQUENCE [LARGE SCALE GENOMIC DNA]</scope>
    <source>
        <strain evidence="2">NY0173</strain>
    </source>
</reference>
<keyword evidence="3" id="KW-1185">Reference proteome</keyword>
<organism evidence="2 3">
    <name type="scientific">Kipferlia bialata</name>
    <dbReference type="NCBI Taxonomy" id="797122"/>
    <lineage>
        <taxon>Eukaryota</taxon>
        <taxon>Metamonada</taxon>
        <taxon>Carpediemonas-like organisms</taxon>
        <taxon>Kipferlia</taxon>
    </lineage>
</organism>
<name>A0A9K3GGV5_9EUKA</name>
<evidence type="ECO:0000313" key="3">
    <source>
        <dbReference type="Proteomes" id="UP000265618"/>
    </source>
</evidence>
<dbReference type="AlphaFoldDB" id="A0A9K3GGV5"/>
<evidence type="ECO:0000313" key="2">
    <source>
        <dbReference type="EMBL" id="GIQ82122.1"/>
    </source>
</evidence>
<proteinExistence type="predicted"/>
<sequence>MDGEAPRLGVERGGEGEMGEGGTEDEQFTLAECVTRCRSILKSRPAVSSRMCYSVASLVCASHLVHHCGLAIAPSTIVHTRGHWSLLESEVVVAEAWVEEGASMLREQEIFSAPELLESDTQSEVSMAKADVFSLGAVLYYIAT</sequence>
<protein>
    <recommendedName>
        <fullName evidence="4">Protein kinase domain-containing protein</fullName>
    </recommendedName>
</protein>
<dbReference type="Proteomes" id="UP000265618">
    <property type="component" value="Unassembled WGS sequence"/>
</dbReference>
<gene>
    <name evidence="2" type="ORF">KIPB_003207</name>
</gene>
<feature type="non-terminal residue" evidence="2">
    <location>
        <position position="144"/>
    </location>
</feature>
<dbReference type="EMBL" id="BDIP01000598">
    <property type="protein sequence ID" value="GIQ82122.1"/>
    <property type="molecule type" value="Genomic_DNA"/>
</dbReference>
<feature type="region of interest" description="Disordered" evidence="1">
    <location>
        <begin position="1"/>
        <end position="25"/>
    </location>
</feature>
<evidence type="ECO:0000256" key="1">
    <source>
        <dbReference type="SAM" id="MobiDB-lite"/>
    </source>
</evidence>
<accession>A0A9K3GGV5</accession>
<evidence type="ECO:0008006" key="4">
    <source>
        <dbReference type="Google" id="ProtNLM"/>
    </source>
</evidence>
<comment type="caution">
    <text evidence="2">The sequence shown here is derived from an EMBL/GenBank/DDBJ whole genome shotgun (WGS) entry which is preliminary data.</text>
</comment>